<protein>
    <recommendedName>
        <fullName evidence="3 7">2-C-methyl-D-erythritol 2,4-cyclodiphosphate synthase</fullName>
        <shortName evidence="7">MECDP-synthase</shortName>
        <shortName evidence="7">MECPP-synthase</shortName>
        <shortName evidence="7">MECPS</shortName>
        <ecNumber evidence="3 7">4.6.1.12</ecNumber>
    </recommendedName>
</protein>
<dbReference type="InterPro" id="IPR003526">
    <property type="entry name" value="MECDP_synthase"/>
</dbReference>
<dbReference type="InterPro" id="IPR020555">
    <property type="entry name" value="MECDP_synthase_CS"/>
</dbReference>
<feature type="binding site" evidence="7">
    <location>
        <position position="11"/>
    </location>
    <ligand>
        <name>a divalent metal cation</name>
        <dbReference type="ChEBI" id="CHEBI:60240"/>
    </ligand>
</feature>
<comment type="subunit">
    <text evidence="7">Homotrimer.</text>
</comment>
<feature type="site" description="Transition state stabilizer" evidence="7">
    <location>
        <position position="35"/>
    </location>
</feature>
<proteinExistence type="inferred from homology"/>
<gene>
    <name evidence="7" type="primary">ispF</name>
    <name evidence="10" type="ORF">PYK22_01505</name>
</gene>
<dbReference type="FunFam" id="3.30.1330.50:FF:000003">
    <property type="entry name" value="2-C-methyl-D-erythritol 2,4-cyclodiphosphate synthase"/>
    <property type="match status" value="1"/>
</dbReference>
<dbReference type="Proteomes" id="UP000031518">
    <property type="component" value="Unassembled WGS sequence"/>
</dbReference>
<keyword evidence="5 7" id="KW-0414">Isoprene biosynthesis</keyword>
<comment type="caution">
    <text evidence="7">Lacks conserved residue(s) required for the propagation of feature annotation.</text>
</comment>
<comment type="function">
    <text evidence="7">Involved in the biosynthesis of isopentenyl diphosphate (IPP) and dimethylallyl diphosphate (DMAPP), two major building blocks of isoprenoid compounds. Catalyzes the conversion of 4-diphosphocytidyl-2-C-methyl-D-erythritol 2-phosphate (CDP-ME2P) to 2-C-methyl-D-erythritol 2,4-cyclodiphosphate (ME-CPP) with a corresponding release of cytidine 5-monophosphate (CMP).</text>
</comment>
<dbReference type="UniPathway" id="UPA00056">
    <property type="reaction ID" value="UER00095"/>
</dbReference>
<dbReference type="GO" id="GO:0046872">
    <property type="term" value="F:metal ion binding"/>
    <property type="evidence" value="ECO:0007669"/>
    <property type="project" value="UniProtKB-KW"/>
</dbReference>
<dbReference type="SUPFAM" id="SSF69765">
    <property type="entry name" value="IpsF-like"/>
    <property type="match status" value="1"/>
</dbReference>
<evidence type="ECO:0000313" key="11">
    <source>
        <dbReference type="Proteomes" id="UP000031518"/>
    </source>
</evidence>
<keyword evidence="11" id="KW-1185">Reference proteome</keyword>
<feature type="binding site" evidence="7">
    <location>
        <begin position="62"/>
        <end position="66"/>
    </location>
    <ligand>
        <name>4-CDP-2-C-methyl-D-erythritol 2-phosphate</name>
        <dbReference type="ChEBI" id="CHEBI:57919"/>
    </ligand>
</feature>
<evidence type="ECO:0000256" key="8">
    <source>
        <dbReference type="RuleBase" id="RU004395"/>
    </source>
</evidence>
<dbReference type="STRING" id="454194.PYK22_01505"/>
<evidence type="ECO:0000256" key="3">
    <source>
        <dbReference type="ARBA" id="ARBA00012579"/>
    </source>
</evidence>
<comment type="catalytic activity">
    <reaction evidence="1 7 8">
        <text>4-CDP-2-C-methyl-D-erythritol 2-phosphate = 2-C-methyl-D-erythritol 2,4-cyclic diphosphate + CMP</text>
        <dbReference type="Rhea" id="RHEA:23864"/>
        <dbReference type="ChEBI" id="CHEBI:57919"/>
        <dbReference type="ChEBI" id="CHEBI:58483"/>
        <dbReference type="ChEBI" id="CHEBI:60377"/>
        <dbReference type="EC" id="4.6.1.12"/>
    </reaction>
</comment>
<sequence length="159" mass="17050">MFRIGIGCDTHRLVEGRPLIIGGVSILSAFGAEGHSDADVLTHAIIDAILGALAEGDIGTHFPDHDPQWRNADSLQLLARVMWLVKERGYAVENVDAVIMLERPKLRPYVAAMREKLAAILGVSAERVSVKAKTGEGMDAVGEGRAISAQAVVLLMRNA</sequence>
<feature type="binding site" evidence="7">
    <location>
        <begin position="35"/>
        <end position="36"/>
    </location>
    <ligand>
        <name>4-CDP-2-C-methyl-D-erythritol 2-phosphate</name>
        <dbReference type="ChEBI" id="CHEBI:57919"/>
    </ligand>
</feature>
<feature type="binding site" evidence="7">
    <location>
        <begin position="9"/>
        <end position="11"/>
    </location>
    <ligand>
        <name>4-CDP-2-C-methyl-D-erythritol 2-phosphate</name>
        <dbReference type="ChEBI" id="CHEBI:57919"/>
    </ligand>
</feature>
<feature type="binding site" evidence="7">
    <location>
        <begin position="57"/>
        <end position="59"/>
    </location>
    <ligand>
        <name>4-CDP-2-C-methyl-D-erythritol 2-phosphate</name>
        <dbReference type="ChEBI" id="CHEBI:57919"/>
    </ligand>
</feature>
<dbReference type="PANTHER" id="PTHR43181:SF1">
    <property type="entry name" value="2-C-METHYL-D-ERYTHRITOL 2,4-CYCLODIPHOSPHATE SYNTHASE, CHLOROPLASTIC"/>
    <property type="match status" value="1"/>
</dbReference>
<dbReference type="EMBL" id="CBXV010000005">
    <property type="protein sequence ID" value="CDM65502.1"/>
    <property type="molecule type" value="Genomic_DNA"/>
</dbReference>
<dbReference type="InterPro" id="IPR036571">
    <property type="entry name" value="MECDP_synthase_sf"/>
</dbReference>
<comment type="pathway">
    <text evidence="2 7">Isoprenoid biosynthesis; isopentenyl diphosphate biosynthesis via DXP pathway; isopentenyl diphosphate from 1-deoxy-D-xylulose 5-phosphate: step 4/6.</text>
</comment>
<dbReference type="CDD" id="cd00554">
    <property type="entry name" value="MECDP_synthase"/>
    <property type="match status" value="1"/>
</dbReference>
<evidence type="ECO:0000256" key="5">
    <source>
        <dbReference type="ARBA" id="ARBA00023229"/>
    </source>
</evidence>
<dbReference type="PANTHER" id="PTHR43181">
    <property type="entry name" value="2-C-METHYL-D-ERYTHRITOL 2,4-CYCLODIPHOSPHATE SYNTHASE, CHLOROPLASTIC"/>
    <property type="match status" value="1"/>
</dbReference>
<dbReference type="EC" id="4.6.1.12" evidence="3 7"/>
<dbReference type="AlphaFoldDB" id="A0A0B6WXP3"/>
<evidence type="ECO:0000256" key="1">
    <source>
        <dbReference type="ARBA" id="ARBA00000200"/>
    </source>
</evidence>
<evidence type="ECO:0000313" key="10">
    <source>
        <dbReference type="EMBL" id="CDM65502.1"/>
    </source>
</evidence>
<dbReference type="RefSeq" id="WP_041975842.1">
    <property type="nucleotide sequence ID" value="NZ_CBXV010000005.1"/>
</dbReference>
<feature type="site" description="Transition state stabilizer" evidence="7">
    <location>
        <position position="134"/>
    </location>
</feature>
<accession>A0A0B6WXP3</accession>
<comment type="cofactor">
    <cofactor evidence="7">
        <name>a divalent metal cation</name>
        <dbReference type="ChEBI" id="CHEBI:60240"/>
    </cofactor>
    <text evidence="7">Binds 1 divalent metal cation per subunit.</text>
</comment>
<dbReference type="Pfam" id="PF02542">
    <property type="entry name" value="YgbB"/>
    <property type="match status" value="1"/>
</dbReference>
<keyword evidence="6 7" id="KW-0456">Lyase</keyword>
<dbReference type="Gene3D" id="3.30.1330.50">
    <property type="entry name" value="2-C-methyl-D-erythritol 2,4-cyclodiphosphate synthase"/>
    <property type="match status" value="1"/>
</dbReference>
<dbReference type="PROSITE" id="PS01350">
    <property type="entry name" value="ISPF"/>
    <property type="match status" value="1"/>
</dbReference>
<reference evidence="10 11" key="1">
    <citation type="submission" date="2013-12" db="EMBL/GenBank/DDBJ databases">
        <authorList>
            <person name="Stott M."/>
        </authorList>
    </citation>
    <scope>NUCLEOTIDE SEQUENCE [LARGE SCALE GENOMIC DNA]</scope>
    <source>
        <strain evidence="10 11">K22</strain>
    </source>
</reference>
<dbReference type="HAMAP" id="MF_00107">
    <property type="entry name" value="IspF"/>
    <property type="match status" value="1"/>
</dbReference>
<dbReference type="NCBIfam" id="TIGR00151">
    <property type="entry name" value="ispF"/>
    <property type="match status" value="1"/>
</dbReference>
<name>A0A0B6WXP3_9BACT</name>
<evidence type="ECO:0000256" key="4">
    <source>
        <dbReference type="ARBA" id="ARBA00022723"/>
    </source>
</evidence>
<dbReference type="GO" id="GO:0019288">
    <property type="term" value="P:isopentenyl diphosphate biosynthetic process, methylerythritol 4-phosphate pathway"/>
    <property type="evidence" value="ECO:0007669"/>
    <property type="project" value="UniProtKB-UniRule"/>
</dbReference>
<keyword evidence="4 7" id="KW-0479">Metal-binding</keyword>
<evidence type="ECO:0000256" key="7">
    <source>
        <dbReference type="HAMAP-Rule" id="MF_00107"/>
    </source>
</evidence>
<evidence type="ECO:0000256" key="2">
    <source>
        <dbReference type="ARBA" id="ARBA00004709"/>
    </source>
</evidence>
<evidence type="ECO:0000256" key="6">
    <source>
        <dbReference type="ARBA" id="ARBA00023239"/>
    </source>
</evidence>
<dbReference type="GO" id="GO:0008685">
    <property type="term" value="F:2-C-methyl-D-erythritol 2,4-cyclodiphosphate synthase activity"/>
    <property type="evidence" value="ECO:0007669"/>
    <property type="project" value="UniProtKB-UniRule"/>
</dbReference>
<feature type="domain" description="2-C-methyl-D-erythritol 2,4-cyclodiphosphate synthase" evidence="9">
    <location>
        <begin position="2"/>
        <end position="155"/>
    </location>
</feature>
<feature type="binding site" evidence="7">
    <location>
        <position position="9"/>
    </location>
    <ligand>
        <name>a divalent metal cation</name>
        <dbReference type="ChEBI" id="CHEBI:60240"/>
    </ligand>
</feature>
<dbReference type="OrthoDB" id="9806837at2"/>
<evidence type="ECO:0000259" key="9">
    <source>
        <dbReference type="Pfam" id="PF02542"/>
    </source>
</evidence>
<comment type="similarity">
    <text evidence="7 8">Belongs to the IspF family.</text>
</comment>
<organism evidence="10 11">
    <name type="scientific">Pyrinomonas methylaliphatogenes</name>
    <dbReference type="NCBI Taxonomy" id="454194"/>
    <lineage>
        <taxon>Bacteria</taxon>
        <taxon>Pseudomonadati</taxon>
        <taxon>Acidobacteriota</taxon>
        <taxon>Blastocatellia</taxon>
        <taxon>Blastocatellales</taxon>
        <taxon>Pyrinomonadaceae</taxon>
        <taxon>Pyrinomonas</taxon>
    </lineage>
</organism>
<dbReference type="GO" id="GO:0016114">
    <property type="term" value="P:terpenoid biosynthetic process"/>
    <property type="evidence" value="ECO:0007669"/>
    <property type="project" value="InterPro"/>
</dbReference>
<feature type="binding site" evidence="7">
    <location>
        <position position="43"/>
    </location>
    <ligand>
        <name>a divalent metal cation</name>
        <dbReference type="ChEBI" id="CHEBI:60240"/>
    </ligand>
</feature>
<reference evidence="10 11" key="2">
    <citation type="submission" date="2015-01" db="EMBL/GenBank/DDBJ databases">
        <title>Complete genome sequence of Pyrinomonas methylaliphatogenes type strain K22T.</title>
        <authorList>
            <person name="Lee K.C.Y."/>
            <person name="Power J.F."/>
            <person name="Dunfield P.F."/>
            <person name="Morgan X.C."/>
            <person name="Huttenhower C."/>
            <person name="Stott M.B."/>
        </authorList>
    </citation>
    <scope>NUCLEOTIDE SEQUENCE [LARGE SCALE GENOMIC DNA]</scope>
    <source>
        <strain evidence="10 11">K22</strain>
    </source>
</reference>